<evidence type="ECO:0000313" key="3">
    <source>
        <dbReference type="Proteomes" id="UP001244011"/>
    </source>
</evidence>
<accession>A0AAJ0BVF6</accession>
<comment type="caution">
    <text evidence="2">The sequence shown here is derived from an EMBL/GenBank/DDBJ whole genome shotgun (WGS) entry which is preliminary data.</text>
</comment>
<evidence type="ECO:0000256" key="1">
    <source>
        <dbReference type="SAM" id="MobiDB-lite"/>
    </source>
</evidence>
<organism evidence="2 3">
    <name type="scientific">Phialemonium atrogriseum</name>
    <dbReference type="NCBI Taxonomy" id="1093897"/>
    <lineage>
        <taxon>Eukaryota</taxon>
        <taxon>Fungi</taxon>
        <taxon>Dikarya</taxon>
        <taxon>Ascomycota</taxon>
        <taxon>Pezizomycotina</taxon>
        <taxon>Sordariomycetes</taxon>
        <taxon>Sordariomycetidae</taxon>
        <taxon>Cephalothecales</taxon>
        <taxon>Cephalothecaceae</taxon>
        <taxon>Phialemonium</taxon>
    </lineage>
</organism>
<dbReference type="EMBL" id="MU839033">
    <property type="protein sequence ID" value="KAK1762801.1"/>
    <property type="molecule type" value="Genomic_DNA"/>
</dbReference>
<feature type="region of interest" description="Disordered" evidence="1">
    <location>
        <begin position="1"/>
        <end position="30"/>
    </location>
</feature>
<keyword evidence="3" id="KW-1185">Reference proteome</keyword>
<dbReference type="PANTHER" id="PTHR38696">
    <property type="entry name" value="MEDIATOR OF RNA POLYMERASE II TRANSCRIPTION SUBUNIT 13"/>
    <property type="match status" value="1"/>
</dbReference>
<dbReference type="Proteomes" id="UP001244011">
    <property type="component" value="Unassembled WGS sequence"/>
</dbReference>
<dbReference type="RefSeq" id="XP_060279014.1">
    <property type="nucleotide sequence ID" value="XM_060432886.1"/>
</dbReference>
<dbReference type="PANTHER" id="PTHR38696:SF1">
    <property type="entry name" value="MEDIATOR OF RNA POLYMERASE II TRANSCRIPTION SUBUNIT 13"/>
    <property type="match status" value="1"/>
</dbReference>
<protein>
    <submittedName>
        <fullName evidence="2">Uncharacterized protein</fullName>
    </submittedName>
</protein>
<sequence>MSQFDEKEESPPPFEAGDFQGATSDEKSQPGSFATPFACITLNMTDCIRFINFPREEVSALYNLIQTSWPKGAREPRLYGGSQEVRLHGSPWSDDFSGNNNSRRLIRKLLETLFDRGWILQAGVDMSKKDQDKDTLVFRYQSPPPPPCDWLCISFDTWDKLKFVEAPSSDLAGAIFQAFESRISKHEPKDDCLKLHFRGSPWYPDGEETVSSRLILMTLLEVLERFGYTLYGSICAQNGHQGTDADVLIVHRQKDWSPGAPIWHR</sequence>
<evidence type="ECO:0000313" key="2">
    <source>
        <dbReference type="EMBL" id="KAK1762801.1"/>
    </source>
</evidence>
<dbReference type="GeneID" id="85316073"/>
<name>A0AAJ0BVF6_9PEZI</name>
<gene>
    <name evidence="2" type="ORF">QBC33DRAFT_623377</name>
</gene>
<proteinExistence type="predicted"/>
<reference evidence="2" key="1">
    <citation type="submission" date="2023-06" db="EMBL/GenBank/DDBJ databases">
        <title>Genome-scale phylogeny and comparative genomics of the fungal order Sordariales.</title>
        <authorList>
            <consortium name="Lawrence Berkeley National Laboratory"/>
            <person name="Hensen N."/>
            <person name="Bonometti L."/>
            <person name="Westerberg I."/>
            <person name="Brannstrom I.O."/>
            <person name="Guillou S."/>
            <person name="Cros-Aarteil S."/>
            <person name="Calhoun S."/>
            <person name="Haridas S."/>
            <person name="Kuo A."/>
            <person name="Mondo S."/>
            <person name="Pangilinan J."/>
            <person name="Riley R."/>
            <person name="Labutti K."/>
            <person name="Andreopoulos B."/>
            <person name="Lipzen A."/>
            <person name="Chen C."/>
            <person name="Yanf M."/>
            <person name="Daum C."/>
            <person name="Ng V."/>
            <person name="Clum A."/>
            <person name="Steindorff A."/>
            <person name="Ohm R."/>
            <person name="Martin F."/>
            <person name="Silar P."/>
            <person name="Natvig D."/>
            <person name="Lalanne C."/>
            <person name="Gautier V."/>
            <person name="Ament-Velasquez S.L."/>
            <person name="Kruys A."/>
            <person name="Hutchinson M.I."/>
            <person name="Powell A.J."/>
            <person name="Barry K."/>
            <person name="Miller A.N."/>
            <person name="Grigoriev I.V."/>
            <person name="Debuchy R."/>
            <person name="Gladieux P."/>
            <person name="Thoren M.H."/>
            <person name="Johannesson H."/>
        </authorList>
    </citation>
    <scope>NUCLEOTIDE SEQUENCE</scope>
    <source>
        <strain evidence="2">8032-3</strain>
    </source>
</reference>
<dbReference type="AlphaFoldDB" id="A0AAJ0BVF6"/>